<dbReference type="SUPFAM" id="SSF52540">
    <property type="entry name" value="P-loop containing nucleoside triphosphate hydrolases"/>
    <property type="match status" value="1"/>
</dbReference>
<gene>
    <name evidence="2" type="ORF">METZ01_LOCUS20283</name>
</gene>
<protein>
    <recommendedName>
        <fullName evidence="1">Phosphoribulokinase/uridine kinase domain-containing protein</fullName>
    </recommendedName>
</protein>
<dbReference type="EMBL" id="UINC01001011">
    <property type="protein sequence ID" value="SUZ67429.1"/>
    <property type="molecule type" value="Genomic_DNA"/>
</dbReference>
<dbReference type="GO" id="GO:0016301">
    <property type="term" value="F:kinase activity"/>
    <property type="evidence" value="ECO:0007669"/>
    <property type="project" value="InterPro"/>
</dbReference>
<name>A0A381PN00_9ZZZZ</name>
<evidence type="ECO:0000259" key="1">
    <source>
        <dbReference type="Pfam" id="PF00485"/>
    </source>
</evidence>
<organism evidence="2">
    <name type="scientific">marine metagenome</name>
    <dbReference type="NCBI Taxonomy" id="408172"/>
    <lineage>
        <taxon>unclassified sequences</taxon>
        <taxon>metagenomes</taxon>
        <taxon>ecological metagenomes</taxon>
    </lineage>
</organism>
<accession>A0A381PN00</accession>
<feature type="domain" description="Phosphoribulokinase/uridine kinase" evidence="1">
    <location>
        <begin position="13"/>
        <end position="163"/>
    </location>
</feature>
<dbReference type="GO" id="GO:0005524">
    <property type="term" value="F:ATP binding"/>
    <property type="evidence" value="ECO:0007669"/>
    <property type="project" value="InterPro"/>
</dbReference>
<dbReference type="Pfam" id="PF00485">
    <property type="entry name" value="PRK"/>
    <property type="match status" value="1"/>
</dbReference>
<dbReference type="InterPro" id="IPR006083">
    <property type="entry name" value="PRK/URK"/>
</dbReference>
<dbReference type="Gene3D" id="3.40.50.300">
    <property type="entry name" value="P-loop containing nucleotide triphosphate hydrolases"/>
    <property type="match status" value="1"/>
</dbReference>
<dbReference type="PANTHER" id="PTHR10285">
    <property type="entry name" value="URIDINE KINASE"/>
    <property type="match status" value="1"/>
</dbReference>
<dbReference type="PRINTS" id="PR00988">
    <property type="entry name" value="URIDINKINASE"/>
</dbReference>
<reference evidence="2" key="1">
    <citation type="submission" date="2018-05" db="EMBL/GenBank/DDBJ databases">
        <authorList>
            <person name="Lanie J.A."/>
            <person name="Ng W.-L."/>
            <person name="Kazmierczak K.M."/>
            <person name="Andrzejewski T.M."/>
            <person name="Davidsen T.M."/>
            <person name="Wayne K.J."/>
            <person name="Tettelin H."/>
            <person name="Glass J.I."/>
            <person name="Rusch D."/>
            <person name="Podicherti R."/>
            <person name="Tsui H.-C.T."/>
            <person name="Winkler M.E."/>
        </authorList>
    </citation>
    <scope>NUCLEOTIDE SEQUENCE</scope>
</reference>
<dbReference type="AlphaFoldDB" id="A0A381PN00"/>
<evidence type="ECO:0000313" key="2">
    <source>
        <dbReference type="EMBL" id="SUZ67429.1"/>
    </source>
</evidence>
<proteinExistence type="predicted"/>
<dbReference type="InterPro" id="IPR027417">
    <property type="entry name" value="P-loop_NTPase"/>
</dbReference>
<sequence>MARALLAERPDATFLEFDDYYHDLSSTAVEERAKVNYDHPDAIDVQLLVAHMDELAAGRAVEVPDYDFATHTRTGGTHRVEASPLVVVDGLLLLALAECRERLDLKVFVDAPREVRLARRLEKDVRDRGRDRDGVIRQFGDSVEPMHQTLVLPSSEFADLCFSHPWDVQHATQVILGYL</sequence>